<organism evidence="8">
    <name type="scientific">viral metagenome</name>
    <dbReference type="NCBI Taxonomy" id="1070528"/>
    <lineage>
        <taxon>unclassified sequences</taxon>
        <taxon>metagenomes</taxon>
        <taxon>organismal metagenomes</taxon>
    </lineage>
</organism>
<dbReference type="GO" id="GO:0003677">
    <property type="term" value="F:DNA binding"/>
    <property type="evidence" value="ECO:0007669"/>
    <property type="project" value="InterPro"/>
</dbReference>
<dbReference type="Gene3D" id="1.10.274.100">
    <property type="entry name" value="RNA polymerase Rpb1, domain 3"/>
    <property type="match status" value="1"/>
</dbReference>
<evidence type="ECO:0000256" key="4">
    <source>
        <dbReference type="ARBA" id="ARBA00022679"/>
    </source>
</evidence>
<dbReference type="InterPro" id="IPR038593">
    <property type="entry name" value="RNA_pol_Rpb1_7_sf"/>
</dbReference>
<dbReference type="InterPro" id="IPR042102">
    <property type="entry name" value="RNA_pol_Rpb1_3_sf"/>
</dbReference>
<sequence>MSIVGIQFGITSPEEILRRSVVEVITDKTHQGNNPVPGGVFDARLGVIESGKVCPTCKHTNLQCQGHFGHITLARPVYLYQFLDYTIKVLNCVCVNCSTLYIAGHDTFSEEVFLNSELKGMDRLSDIRGRSVDYITKAFKNRAGVCATCGTQVLKKVEKIQGTVCTLQGKVLGSDEMVPLQPEMVLRCFQRFTDNTVKILGFDTKYSHPAWMVCTILAVPPLTVRPPVMMEDNQRMDDDLSHKLIDIVRSNQILREQIDRGQSRDIIEKRTQLLEFDVATYVDNDIKGMAPAAQRSGRPLKTLKSRLGAKTGRVRGNLMGKRVDFSARSVITPDANIDVDELGVPEEIASNLTKPEIVTPYNRDRLMAAVKNGVKYPGAKTVFLKEAGRPIALKYVNTDLIDLHEGDIVHRHMVDGDYVLFNRQPSLHKGSMECHRVKVLPGSTFRLNVSATKPYNADFDGDEMNLHLPQSVAAETELLQLASVLRLIISPRTNAPIIQMVQDTLTGAFRISDPRVRIPEHAVMNIMAKLRRPLSAFKKTGEDHTGMDVISATFPLMNFNERVTIENGILKKGMLKKGAFNTPSEGVLHVLFNDFGHERCGQFINEVQSVVTKFNLHTGFSTGSSDLESNKETMDFVAATLAEGRRRVQEILTDVHAGKFFNNSGRSDGEELENQIQGALKDVSSKITKRVMETLPRDNRLVQMVESGAKGSDLNITQMIALLGQQIIDGKRVQFTLQDRSLPHFTKFDDGAEARGFVESSFVQGLRPAEYFFHAMGGREGLIDTAVKTSDTGYIQRRMMKTMEDMRVEHDGTVRNNAGTIIQYRYGEDGIDSTCVESQPITLGQMTLEDIYKNYGLSVEELTPFLTETITEAPDLVDELIADREMMVKHVFLMTNKSEVLSPVHLKRMIQKYHNPYSTKTDLTPRYIVDELTKLMKQPWIAPNRVFHCLLRFYLAPRKCILEHRFTKTIFDEMIRDIRFRYIKSRVHPGEMVGALSAQSIGEPTTQLTLNTFHSAGTVKAGATQGLPRIQELLDIPRNPKKPLNFVYLKTDSSSVDTYEQAIMMKREIQQTTVREITKSVRMYYDPFPLTTESVVADDREILQTYQRFSTGKTECASKWVMRLEFDDTELAARNIQDMVMVQDKLGAAGLHILQCIYSDSNSEKLVMRIVFPEDAVKNLLTLRFLEERVLDVVISGVEGVGRVFVREVNKEMIWDDTVNGYISKKQHVLDVEGANLFELLAHESVDTTRTFSNHIYEVLDVFGIEAARQATCNEFAEQFEEAYVNYHHMSVLLDSMTYQGRLLSVNRFGMGKHDNGVLAKSSFEETSKILFNAAVAAEFDSMKGVSANIMFGQKPPCGTGFVDILLDETRLPEGNEEEAFVDYRDQIKQKVEKANAEPEGECKIDDISMW</sequence>
<name>A0A6C0CKA0_9ZZZZ</name>
<keyword evidence="3" id="KW-0240">DNA-directed RNA polymerase</keyword>
<dbReference type="EC" id="2.7.7.6" evidence="2"/>
<keyword evidence="5" id="KW-0548">Nucleotidyltransferase</keyword>
<dbReference type="Pfam" id="PF04990">
    <property type="entry name" value="RNA_pol_Rpb1_7"/>
    <property type="match status" value="1"/>
</dbReference>
<dbReference type="PANTHER" id="PTHR19376">
    <property type="entry name" value="DNA-DIRECTED RNA POLYMERASE"/>
    <property type="match status" value="1"/>
</dbReference>
<dbReference type="InterPro" id="IPR045867">
    <property type="entry name" value="DNA-dir_RpoC_beta_prime"/>
</dbReference>
<dbReference type="InterPro" id="IPR007081">
    <property type="entry name" value="RNA_pol_Rpb1_5"/>
</dbReference>
<evidence type="ECO:0000256" key="6">
    <source>
        <dbReference type="ARBA" id="ARBA00023163"/>
    </source>
</evidence>
<evidence type="ECO:0000256" key="2">
    <source>
        <dbReference type="ARBA" id="ARBA00012418"/>
    </source>
</evidence>
<dbReference type="Gene3D" id="6.20.50.80">
    <property type="match status" value="1"/>
</dbReference>
<dbReference type="Gene3D" id="1.10.150.390">
    <property type="match status" value="1"/>
</dbReference>
<dbReference type="GO" id="GO:0005665">
    <property type="term" value="C:RNA polymerase II, core complex"/>
    <property type="evidence" value="ECO:0007669"/>
    <property type="project" value="TreeGrafter"/>
</dbReference>
<dbReference type="Gene3D" id="2.40.40.20">
    <property type="match status" value="1"/>
</dbReference>
<evidence type="ECO:0000256" key="1">
    <source>
        <dbReference type="ARBA" id="ARBA00006460"/>
    </source>
</evidence>
<dbReference type="InterPro" id="IPR044893">
    <property type="entry name" value="RNA_pol_Rpb1_clamp_domain"/>
</dbReference>
<dbReference type="EMBL" id="MN739420">
    <property type="protein sequence ID" value="QHT03905.1"/>
    <property type="molecule type" value="Genomic_DNA"/>
</dbReference>
<reference evidence="8" key="1">
    <citation type="journal article" date="2020" name="Nature">
        <title>Giant virus diversity and host interactions through global metagenomics.</title>
        <authorList>
            <person name="Schulz F."/>
            <person name="Roux S."/>
            <person name="Paez-Espino D."/>
            <person name="Jungbluth S."/>
            <person name="Walsh D.A."/>
            <person name="Denef V.J."/>
            <person name="McMahon K.D."/>
            <person name="Konstantinidis K.T."/>
            <person name="Eloe-Fadrosh E.A."/>
            <person name="Kyrpides N.C."/>
            <person name="Woyke T."/>
        </authorList>
    </citation>
    <scope>NUCLEOTIDE SEQUENCE</scope>
    <source>
        <strain evidence="8">GVMAG-M-3300021137-6</strain>
    </source>
</reference>
<dbReference type="InterPro" id="IPR007080">
    <property type="entry name" value="RNA_pol_Rpb1_1"/>
</dbReference>
<dbReference type="Pfam" id="PF04997">
    <property type="entry name" value="RNA_pol_Rpb1_1"/>
    <property type="match status" value="1"/>
</dbReference>
<dbReference type="PANTHER" id="PTHR19376:SF37">
    <property type="entry name" value="DNA-DIRECTED RNA POLYMERASE II SUBUNIT RPB1"/>
    <property type="match status" value="1"/>
</dbReference>
<dbReference type="InterPro" id="IPR006592">
    <property type="entry name" value="RNA_pol_N"/>
</dbReference>
<dbReference type="InterPro" id="IPR038120">
    <property type="entry name" value="Rpb1_funnel_sf"/>
</dbReference>
<evidence type="ECO:0000313" key="8">
    <source>
        <dbReference type="EMBL" id="QHT03905.1"/>
    </source>
</evidence>
<keyword evidence="6" id="KW-0804">Transcription</keyword>
<dbReference type="InterPro" id="IPR007083">
    <property type="entry name" value="RNA_pol_Rpb1_4"/>
</dbReference>
<dbReference type="InterPro" id="IPR007075">
    <property type="entry name" value="RNA_pol_Rpb1_6"/>
</dbReference>
<dbReference type="GO" id="GO:0006351">
    <property type="term" value="P:DNA-templated transcription"/>
    <property type="evidence" value="ECO:0007669"/>
    <property type="project" value="InterPro"/>
</dbReference>
<dbReference type="InterPro" id="IPR000722">
    <property type="entry name" value="RNA_pol_asu"/>
</dbReference>
<dbReference type="Pfam" id="PF04998">
    <property type="entry name" value="RNA_pol_Rpb1_5"/>
    <property type="match status" value="1"/>
</dbReference>
<proteinExistence type="inferred from homology"/>
<dbReference type="Pfam" id="PF05000">
    <property type="entry name" value="RNA_pol_Rpb1_4"/>
    <property type="match status" value="1"/>
</dbReference>
<dbReference type="Gene3D" id="4.10.860.120">
    <property type="entry name" value="RNA polymerase II, clamp domain"/>
    <property type="match status" value="1"/>
</dbReference>
<dbReference type="Gene3D" id="6.10.250.2940">
    <property type="match status" value="1"/>
</dbReference>
<dbReference type="InterPro" id="IPR007073">
    <property type="entry name" value="RNA_pol_Rpb1_7"/>
</dbReference>
<accession>A0A6C0CKA0</accession>
<dbReference type="Gene3D" id="3.30.1360.140">
    <property type="match status" value="1"/>
</dbReference>
<dbReference type="Gene3D" id="3.30.1490.180">
    <property type="entry name" value="RNA polymerase ii"/>
    <property type="match status" value="1"/>
</dbReference>
<dbReference type="Pfam" id="PF04983">
    <property type="entry name" value="RNA_pol_Rpb1_3"/>
    <property type="match status" value="1"/>
</dbReference>
<dbReference type="Pfam" id="PF00623">
    <property type="entry name" value="RNA_pol_Rpb1_2"/>
    <property type="match status" value="1"/>
</dbReference>
<evidence type="ECO:0000256" key="3">
    <source>
        <dbReference type="ARBA" id="ARBA00022478"/>
    </source>
</evidence>
<dbReference type="SMART" id="SM00663">
    <property type="entry name" value="RPOLA_N"/>
    <property type="match status" value="1"/>
</dbReference>
<dbReference type="InterPro" id="IPR007066">
    <property type="entry name" value="RNA_pol_Rpb1_3"/>
</dbReference>
<evidence type="ECO:0000259" key="7">
    <source>
        <dbReference type="SMART" id="SM00663"/>
    </source>
</evidence>
<dbReference type="GO" id="GO:0003899">
    <property type="term" value="F:DNA-directed RNA polymerase activity"/>
    <property type="evidence" value="ECO:0007669"/>
    <property type="project" value="UniProtKB-EC"/>
</dbReference>
<protein>
    <recommendedName>
        <fullName evidence="2">DNA-directed RNA polymerase</fullName>
        <ecNumber evidence="2">2.7.7.6</ecNumber>
    </recommendedName>
</protein>
<evidence type="ECO:0000256" key="5">
    <source>
        <dbReference type="ARBA" id="ARBA00022695"/>
    </source>
</evidence>
<dbReference type="Gene3D" id="1.10.132.30">
    <property type="match status" value="1"/>
</dbReference>
<keyword evidence="4" id="KW-0808">Transferase</keyword>
<comment type="similarity">
    <text evidence="1">Belongs to the RNA polymerase beta' chain family.</text>
</comment>
<dbReference type="FunFam" id="2.40.40.20:FF:000019">
    <property type="entry name" value="DNA-directed RNA polymerase II subunit RPB1"/>
    <property type="match status" value="1"/>
</dbReference>
<dbReference type="SUPFAM" id="SSF64484">
    <property type="entry name" value="beta and beta-prime subunits of DNA dependent RNA-polymerase"/>
    <property type="match status" value="1"/>
</dbReference>
<dbReference type="Pfam" id="PF04992">
    <property type="entry name" value="RNA_pol_Rpb1_6"/>
    <property type="match status" value="1"/>
</dbReference>
<feature type="domain" description="RNA polymerase N-terminal" evidence="7">
    <location>
        <begin position="210"/>
        <end position="512"/>
    </location>
</feature>